<name>A0ABP6U6L6_9ACTN</name>
<sequence>MVAAIRVTQRFSTAGEQGVLLGLAEAVDLVEEEDGLLAVPAGGAAGAVDDPADLLDARGDRRQLDEALVGGLGDDVGQGRLAGAGRPPQDHRGGPRGARGALSDQSAQGGARLQQVLLAHHLVEGARAHPDRQGAAGRVLLLAFFCCGGEQVGLHAETLKDRAGGAVRAVSRSRSPTSGSGSACR</sequence>
<gene>
    <name evidence="2" type="ORF">GCM10019016_090190</name>
</gene>
<dbReference type="Proteomes" id="UP001501455">
    <property type="component" value="Unassembled WGS sequence"/>
</dbReference>
<evidence type="ECO:0000256" key="1">
    <source>
        <dbReference type="SAM" id="MobiDB-lite"/>
    </source>
</evidence>
<evidence type="ECO:0000313" key="2">
    <source>
        <dbReference type="EMBL" id="GAA3501911.1"/>
    </source>
</evidence>
<organism evidence="2 3">
    <name type="scientific">Streptomyces prasinosporus</name>
    <dbReference type="NCBI Taxonomy" id="68256"/>
    <lineage>
        <taxon>Bacteria</taxon>
        <taxon>Bacillati</taxon>
        <taxon>Actinomycetota</taxon>
        <taxon>Actinomycetes</taxon>
        <taxon>Kitasatosporales</taxon>
        <taxon>Streptomycetaceae</taxon>
        <taxon>Streptomyces</taxon>
        <taxon>Streptomyces albogriseolus group</taxon>
    </lineage>
</organism>
<dbReference type="EMBL" id="BAAAXF010000062">
    <property type="protein sequence ID" value="GAA3501911.1"/>
    <property type="molecule type" value="Genomic_DNA"/>
</dbReference>
<keyword evidence="3" id="KW-1185">Reference proteome</keyword>
<accession>A0ABP6U6L6</accession>
<protein>
    <submittedName>
        <fullName evidence="2">Uncharacterized protein</fullName>
    </submittedName>
</protein>
<feature type="compositionally biased region" description="Gly residues" evidence="1">
    <location>
        <begin position="70"/>
        <end position="82"/>
    </location>
</feature>
<evidence type="ECO:0000313" key="3">
    <source>
        <dbReference type="Proteomes" id="UP001501455"/>
    </source>
</evidence>
<reference evidence="3" key="1">
    <citation type="journal article" date="2019" name="Int. J. Syst. Evol. Microbiol.">
        <title>The Global Catalogue of Microorganisms (GCM) 10K type strain sequencing project: providing services to taxonomists for standard genome sequencing and annotation.</title>
        <authorList>
            <consortium name="The Broad Institute Genomics Platform"/>
            <consortium name="The Broad Institute Genome Sequencing Center for Infectious Disease"/>
            <person name="Wu L."/>
            <person name="Ma J."/>
        </authorList>
    </citation>
    <scope>NUCLEOTIDE SEQUENCE [LARGE SCALE GENOMIC DNA]</scope>
    <source>
        <strain evidence="3">JCM 4816</strain>
    </source>
</reference>
<proteinExistence type="predicted"/>
<feature type="region of interest" description="Disordered" evidence="1">
    <location>
        <begin position="70"/>
        <end position="106"/>
    </location>
</feature>
<comment type="caution">
    <text evidence="2">The sequence shown here is derived from an EMBL/GenBank/DDBJ whole genome shotgun (WGS) entry which is preliminary data.</text>
</comment>